<gene>
    <name evidence="16" type="primary">109536377</name>
</gene>
<name>A0AAR5PAN3_DENPD</name>
<dbReference type="Proteomes" id="UP000019118">
    <property type="component" value="Unassembled WGS sequence"/>
</dbReference>
<reference evidence="17" key="1">
    <citation type="journal article" date="2013" name="Genome Biol.">
        <title>Draft genome of the mountain pine beetle, Dendroctonus ponderosae Hopkins, a major forest pest.</title>
        <authorList>
            <person name="Keeling C.I."/>
            <person name="Yuen M.M."/>
            <person name="Liao N.Y."/>
            <person name="Docking T.R."/>
            <person name="Chan S.K."/>
            <person name="Taylor G.A."/>
            <person name="Palmquist D.L."/>
            <person name="Jackman S.D."/>
            <person name="Nguyen A."/>
            <person name="Li M."/>
            <person name="Henderson H."/>
            <person name="Janes J.K."/>
            <person name="Zhao Y."/>
            <person name="Pandoh P."/>
            <person name="Moore R."/>
            <person name="Sperling F.A."/>
            <person name="Huber D.P."/>
            <person name="Birol I."/>
            <person name="Jones S.J."/>
            <person name="Bohlmann J."/>
        </authorList>
    </citation>
    <scope>NUCLEOTIDE SEQUENCE</scope>
</reference>
<keyword evidence="9" id="KW-0539">Nucleus</keyword>
<feature type="compositionally biased region" description="Polar residues" evidence="14">
    <location>
        <begin position="396"/>
        <end position="406"/>
    </location>
</feature>
<evidence type="ECO:0000256" key="3">
    <source>
        <dbReference type="ARBA" id="ARBA00015508"/>
    </source>
</evidence>
<keyword evidence="6" id="KW-0832">Ubl conjugation</keyword>
<dbReference type="GO" id="GO:0005739">
    <property type="term" value="C:mitochondrion"/>
    <property type="evidence" value="ECO:0007669"/>
    <property type="project" value="UniProtKB-SubCell"/>
</dbReference>
<evidence type="ECO:0000256" key="1">
    <source>
        <dbReference type="ARBA" id="ARBA00004123"/>
    </source>
</evidence>
<evidence type="ECO:0000256" key="6">
    <source>
        <dbReference type="ARBA" id="ARBA00022843"/>
    </source>
</evidence>
<evidence type="ECO:0000256" key="12">
    <source>
        <dbReference type="ARBA" id="ARBA00093359"/>
    </source>
</evidence>
<protein>
    <recommendedName>
        <fullName evidence="3">KAT8 regulatory NSL complex subunit 2</fullName>
    </recommendedName>
    <alternativeName>
        <fullName evidence="11">NSL complex protein NSL2</fullName>
    </alternativeName>
    <alternativeName>
        <fullName evidence="10">Non-specific lethal 2 homolog</fullName>
    </alternativeName>
</protein>
<dbReference type="GO" id="GO:0006325">
    <property type="term" value="P:chromatin organization"/>
    <property type="evidence" value="ECO:0007669"/>
    <property type="project" value="UniProtKB-KW"/>
</dbReference>
<keyword evidence="4" id="KW-1017">Isopeptide bond</keyword>
<dbReference type="EnsemblMetazoa" id="XM_019902564.1">
    <property type="protein sequence ID" value="XP_019758123.1"/>
    <property type="gene ID" value="LOC109536377"/>
</dbReference>
<evidence type="ECO:0000313" key="16">
    <source>
        <dbReference type="EnsemblMetazoa" id="XP_019758123.1"/>
    </source>
</evidence>
<organism evidence="16 17">
    <name type="scientific">Dendroctonus ponderosae</name>
    <name type="common">Mountain pine beetle</name>
    <dbReference type="NCBI Taxonomy" id="77166"/>
    <lineage>
        <taxon>Eukaryota</taxon>
        <taxon>Metazoa</taxon>
        <taxon>Ecdysozoa</taxon>
        <taxon>Arthropoda</taxon>
        <taxon>Hexapoda</taxon>
        <taxon>Insecta</taxon>
        <taxon>Pterygota</taxon>
        <taxon>Neoptera</taxon>
        <taxon>Endopterygota</taxon>
        <taxon>Coleoptera</taxon>
        <taxon>Polyphaga</taxon>
        <taxon>Cucujiformia</taxon>
        <taxon>Curculionidae</taxon>
        <taxon>Scolytinae</taxon>
        <taxon>Dendroctonus</taxon>
    </lineage>
</organism>
<evidence type="ECO:0000256" key="7">
    <source>
        <dbReference type="ARBA" id="ARBA00022853"/>
    </source>
</evidence>
<evidence type="ECO:0000313" key="17">
    <source>
        <dbReference type="Proteomes" id="UP000019118"/>
    </source>
</evidence>
<feature type="region of interest" description="Disordered" evidence="14">
    <location>
        <begin position="396"/>
        <end position="420"/>
    </location>
</feature>
<dbReference type="PANTHER" id="PTHR13453:SF1">
    <property type="entry name" value="KAT8 REGULATORY NSL COMPLEX SUBUNIT 2"/>
    <property type="match status" value="1"/>
</dbReference>
<comment type="subunit">
    <text evidence="13">Component of the NSL complex at least composed of KAT8/MOF, KANSL1, KANSL2, KANSL3, MCRS1, PHF20, OGT1/OGT, WDR5 and HCFC1.</text>
</comment>
<evidence type="ECO:0000259" key="15">
    <source>
        <dbReference type="Pfam" id="PF13891"/>
    </source>
</evidence>
<dbReference type="AlphaFoldDB" id="A0AAR5PAN3"/>
<dbReference type="GO" id="GO:0005634">
    <property type="term" value="C:nucleus"/>
    <property type="evidence" value="ECO:0007669"/>
    <property type="project" value="UniProtKB-SubCell"/>
</dbReference>
<keyword evidence="7" id="KW-0156">Chromatin regulator</keyword>
<evidence type="ECO:0000256" key="11">
    <source>
        <dbReference type="ARBA" id="ARBA00033378"/>
    </source>
</evidence>
<dbReference type="GO" id="GO:0044545">
    <property type="term" value="C:NSL complex"/>
    <property type="evidence" value="ECO:0007669"/>
    <property type="project" value="TreeGrafter"/>
</dbReference>
<reference evidence="16" key="2">
    <citation type="submission" date="2024-08" db="UniProtKB">
        <authorList>
            <consortium name="EnsemblMetazoa"/>
        </authorList>
    </citation>
    <scope>IDENTIFICATION</scope>
</reference>
<evidence type="ECO:0000256" key="8">
    <source>
        <dbReference type="ARBA" id="ARBA00023128"/>
    </source>
</evidence>
<keyword evidence="8" id="KW-0496">Mitochondrion</keyword>
<sequence>MEKDAKAFLRAQVEVELHNKRHCAYESYQCSHLTIDGYKYCVKHILNDKNAPYKQCNFIYQNNSKRCHLPAPKSDRKDYGYCNEHSLKQSLSRNKQNGKHPAPLTGETLLTNLVHHVKKPRSKGAGSSGQIQHEERTLAEELGEPKALKVPDPFVDIDAPAVFNERCSEVLDMCSESESDIEPSIYATVWHDANAESSDNESIDSEDTDPMKHVNVYTEEEVTSTTKNKLTRLQALYLEEYKYLRYLLRERRRKYIHALKREKETCCNIYNQVRDDPKEQRLYAKLKQYNQYHRSFGEDAILERKQHELRVKATEGAQAKPPSYPRCQFTEGGVKCSEKVLPLAKHCRKHILEDPNQVLFKACGKTVADIECNTPVEAIFDDSTCKLHMEMPLIRSYSNPRTSQGSKYKGKESESEPEDTLDLSAHYTLPSNDNVKTEMIDYSLPSLPKMESLPSILFEDSAESLSSTLQYSTSEFAESFAEQSSVDVPESNSLDLDMSMPAETQQLEPHVKNPELLTFTGECRTAETGELSLETGGFSDDVQPPVLDDYSQNASELNVELATNGNVSQGVDKGGEEIYLENQEKMDVD</sequence>
<evidence type="ECO:0000256" key="10">
    <source>
        <dbReference type="ARBA" id="ARBA00032947"/>
    </source>
</evidence>
<accession>A0AAR5PAN3</accession>
<comment type="subcellular location">
    <subcellularLocation>
        <location evidence="2">Mitochondrion</location>
    </subcellularLocation>
    <subcellularLocation>
        <location evidence="1">Nucleus</location>
    </subcellularLocation>
</comment>
<evidence type="ECO:0000256" key="2">
    <source>
        <dbReference type="ARBA" id="ARBA00004173"/>
    </source>
</evidence>
<dbReference type="InterPro" id="IPR025927">
    <property type="entry name" value="Znf_KANL2-like"/>
</dbReference>
<evidence type="ECO:0000256" key="13">
    <source>
        <dbReference type="ARBA" id="ARBA00093543"/>
    </source>
</evidence>
<feature type="domain" description="KANL2-like probable zinc-finger" evidence="15">
    <location>
        <begin position="23"/>
        <end position="86"/>
    </location>
</feature>
<dbReference type="PANTHER" id="PTHR13453">
    <property type="entry name" value="KAT8 REGULATORY NSL COMPLEX SUBUNIT 2"/>
    <property type="match status" value="1"/>
</dbReference>
<dbReference type="InterPro" id="IPR026316">
    <property type="entry name" value="NSL2"/>
</dbReference>
<keyword evidence="17" id="KW-1185">Reference proteome</keyword>
<evidence type="ECO:0000256" key="14">
    <source>
        <dbReference type="SAM" id="MobiDB-lite"/>
    </source>
</evidence>
<comment type="function">
    <text evidence="12">Non-catalytic component of the NSL histone acetyltransferase complex, a multiprotein complex that mediates histone H4 acetylation at 'Lys-5'- and 'Lys-8' (H4K5ac and H4K8ac) at transcription start sites and promotes transcription initiation. Required for NSL complex stability and for transcription of intraciliary transport genes in both ciliated and non-ciliated cells by regulating histone H4 acetylation at 'Lys-5'- and 'Lys-12' (H4K5ac and H4K12ac). This is necessary for cilium assembly in ciliated cells and for organization of the microtubule cytoskeleton in non-ciliated cells. Required within the NSL complex to maintain nuclear architecture stability by promoting KAT8-mediated acetylation of lamin LMNA.</text>
</comment>
<feature type="domain" description="KANL2-like probable zinc-finger" evidence="15">
    <location>
        <begin position="327"/>
        <end position="389"/>
    </location>
</feature>
<evidence type="ECO:0000256" key="4">
    <source>
        <dbReference type="ARBA" id="ARBA00022499"/>
    </source>
</evidence>
<dbReference type="KEGG" id="dpa:109536377"/>
<evidence type="ECO:0000256" key="9">
    <source>
        <dbReference type="ARBA" id="ARBA00023242"/>
    </source>
</evidence>
<keyword evidence="5" id="KW-0597">Phosphoprotein</keyword>
<dbReference type="Pfam" id="PF13891">
    <property type="entry name" value="zf-C3HC3H_KANSL2"/>
    <property type="match status" value="2"/>
</dbReference>
<evidence type="ECO:0000256" key="5">
    <source>
        <dbReference type="ARBA" id="ARBA00022553"/>
    </source>
</evidence>
<proteinExistence type="predicted"/>